<dbReference type="AlphaFoldDB" id="A0A5K7YQA7"/>
<evidence type="ECO:0000313" key="1">
    <source>
        <dbReference type="EMBL" id="BBO71952.1"/>
    </source>
</evidence>
<gene>
    <name evidence="1" type="ORF">DSCA_58820</name>
</gene>
<dbReference type="PANTHER" id="PTHR37466:SF1">
    <property type="entry name" value="SLR1628 PROTEIN"/>
    <property type="match status" value="1"/>
</dbReference>
<dbReference type="OrthoDB" id="9792525at2"/>
<dbReference type="EMBL" id="AP021874">
    <property type="protein sequence ID" value="BBO71952.1"/>
    <property type="molecule type" value="Genomic_DNA"/>
</dbReference>
<accession>A0A5K7YQA7</accession>
<sequence>MNSHEKNVLNEKLETCSLQPLTGFNRNGDCRISAADRGRHGVCAQVTRAFLEFTRRRGNDLYTPDRLGGFPGLKPGDRWCLCEDRWQEAFDHGVAPPVIMAATHARVLDRIPLARIETHALATPTDG</sequence>
<evidence type="ECO:0008006" key="3">
    <source>
        <dbReference type="Google" id="ProtNLM"/>
    </source>
</evidence>
<protein>
    <recommendedName>
        <fullName evidence="3">DUF2237 domain-containing protein</fullName>
    </recommendedName>
</protein>
<keyword evidence="2" id="KW-1185">Reference proteome</keyword>
<dbReference type="Gene3D" id="3.30.56.110">
    <property type="entry name" value="Protein of unknown function DUF2237"/>
    <property type="match status" value="1"/>
</dbReference>
<organism evidence="1 2">
    <name type="scientific">Desulfosarcina alkanivorans</name>
    <dbReference type="NCBI Taxonomy" id="571177"/>
    <lineage>
        <taxon>Bacteria</taxon>
        <taxon>Pseudomonadati</taxon>
        <taxon>Thermodesulfobacteriota</taxon>
        <taxon>Desulfobacteria</taxon>
        <taxon>Desulfobacterales</taxon>
        <taxon>Desulfosarcinaceae</taxon>
        <taxon>Desulfosarcina</taxon>
    </lineage>
</organism>
<evidence type="ECO:0000313" key="2">
    <source>
        <dbReference type="Proteomes" id="UP000427906"/>
    </source>
</evidence>
<proteinExistence type="predicted"/>
<dbReference type="Pfam" id="PF09996">
    <property type="entry name" value="DUF2237"/>
    <property type="match status" value="1"/>
</dbReference>
<dbReference type="InterPro" id="IPR018714">
    <property type="entry name" value="DUF2237"/>
</dbReference>
<reference evidence="1 2" key="1">
    <citation type="submission" date="2019-11" db="EMBL/GenBank/DDBJ databases">
        <title>Comparative genomics of hydrocarbon-degrading Desulfosarcina strains.</title>
        <authorList>
            <person name="Watanabe M."/>
            <person name="Kojima H."/>
            <person name="Fukui M."/>
        </authorList>
    </citation>
    <scope>NUCLEOTIDE SEQUENCE [LARGE SCALE GENOMIC DNA]</scope>
    <source>
        <strain evidence="1 2">PL12</strain>
    </source>
</reference>
<dbReference type="RefSeq" id="WP_155319719.1">
    <property type="nucleotide sequence ID" value="NZ_AP021874.1"/>
</dbReference>
<dbReference type="KEGG" id="dalk:DSCA_58820"/>
<name>A0A5K7YQA7_9BACT</name>
<dbReference type="Proteomes" id="UP000427906">
    <property type="component" value="Chromosome"/>
</dbReference>
<dbReference type="PANTHER" id="PTHR37466">
    <property type="entry name" value="SLR1628 PROTEIN"/>
    <property type="match status" value="1"/>
</dbReference>